<sequence>MCADMVYEVEMKTDHFALSRSSMIAALPCGLQLKVFANCHKHFTFLVQSSVKYKVLCPVHHGESISILAPEALTLYLLPLQATPPSPPYSTPSPPAGVSHTVLSMLEFLRVPTEFFFRPVTLDEISGGLNEPVGTGCVCRGAQERVENGKVV</sequence>
<protein>
    <submittedName>
        <fullName evidence="1">Uncharacterized protein</fullName>
    </submittedName>
</protein>
<dbReference type="Proteomes" id="UP001434883">
    <property type="component" value="Unassembled WGS sequence"/>
</dbReference>
<organism evidence="1 2">
    <name type="scientific">Xenoophorus captivus</name>
    <dbReference type="NCBI Taxonomy" id="1517983"/>
    <lineage>
        <taxon>Eukaryota</taxon>
        <taxon>Metazoa</taxon>
        <taxon>Chordata</taxon>
        <taxon>Craniata</taxon>
        <taxon>Vertebrata</taxon>
        <taxon>Euteleostomi</taxon>
        <taxon>Actinopterygii</taxon>
        <taxon>Neopterygii</taxon>
        <taxon>Teleostei</taxon>
        <taxon>Neoteleostei</taxon>
        <taxon>Acanthomorphata</taxon>
        <taxon>Ovalentaria</taxon>
        <taxon>Atherinomorphae</taxon>
        <taxon>Cyprinodontiformes</taxon>
        <taxon>Goodeidae</taxon>
        <taxon>Xenoophorus</taxon>
    </lineage>
</organism>
<reference evidence="1 2" key="1">
    <citation type="submission" date="2021-06" db="EMBL/GenBank/DDBJ databases">
        <authorList>
            <person name="Palmer J.M."/>
        </authorList>
    </citation>
    <scope>NUCLEOTIDE SEQUENCE [LARGE SCALE GENOMIC DNA]</scope>
    <source>
        <strain evidence="1 2">XC_2019</strain>
        <tissue evidence="1">Muscle</tissue>
    </source>
</reference>
<keyword evidence="2" id="KW-1185">Reference proteome</keyword>
<dbReference type="EMBL" id="JAHRIN010010298">
    <property type="protein sequence ID" value="MEQ2195118.1"/>
    <property type="molecule type" value="Genomic_DNA"/>
</dbReference>
<evidence type="ECO:0000313" key="1">
    <source>
        <dbReference type="EMBL" id="MEQ2195118.1"/>
    </source>
</evidence>
<comment type="caution">
    <text evidence="1">The sequence shown here is derived from an EMBL/GenBank/DDBJ whole genome shotgun (WGS) entry which is preliminary data.</text>
</comment>
<gene>
    <name evidence="1" type="ORF">XENOCAPTIV_007779</name>
</gene>
<name>A0ABV0QI48_9TELE</name>
<proteinExistence type="predicted"/>
<evidence type="ECO:0000313" key="2">
    <source>
        <dbReference type="Proteomes" id="UP001434883"/>
    </source>
</evidence>
<accession>A0ABV0QI48</accession>